<dbReference type="WBParaSite" id="PS1159_v2.g12133.t1">
    <property type="protein sequence ID" value="PS1159_v2.g12133.t1"/>
    <property type="gene ID" value="PS1159_v2.g12133"/>
</dbReference>
<name>A0AC35EZ14_9BILA</name>
<proteinExistence type="predicted"/>
<evidence type="ECO:0000313" key="1">
    <source>
        <dbReference type="Proteomes" id="UP000887580"/>
    </source>
</evidence>
<accession>A0AC35EZ14</accession>
<dbReference type="Proteomes" id="UP000887580">
    <property type="component" value="Unplaced"/>
</dbReference>
<evidence type="ECO:0000313" key="2">
    <source>
        <dbReference type="WBParaSite" id="PS1159_v2.g12133.t1"/>
    </source>
</evidence>
<protein>
    <submittedName>
        <fullName evidence="2">5'-nucleotidase</fullName>
    </submittedName>
</protein>
<organism evidence="1 2">
    <name type="scientific">Panagrolaimus sp. PS1159</name>
    <dbReference type="NCBI Taxonomy" id="55785"/>
    <lineage>
        <taxon>Eukaryota</taxon>
        <taxon>Metazoa</taxon>
        <taxon>Ecdysozoa</taxon>
        <taxon>Nematoda</taxon>
        <taxon>Chromadorea</taxon>
        <taxon>Rhabditida</taxon>
        <taxon>Tylenchina</taxon>
        <taxon>Panagrolaimomorpha</taxon>
        <taxon>Panagrolaimoidea</taxon>
        <taxon>Panagrolaimidae</taxon>
        <taxon>Panagrolaimus</taxon>
    </lineage>
</organism>
<reference evidence="2" key="1">
    <citation type="submission" date="2022-11" db="UniProtKB">
        <authorList>
            <consortium name="WormBaseParasite"/>
        </authorList>
    </citation>
    <scope>IDENTIFICATION</scope>
</reference>
<sequence>MVAEKVDSLTMQIMDRLRKNPAVRMKDPTNVQAKIQKIISDGYDKLLVISDFDYTLSRYRDAEGKRCLTTHGVFDECTRQLNPCQALAKKYIPIEFCPTMTVEEKIPHMEEWWRLSHEEIVEAKFTYNQIEECVSKARIILRDAAVEFVRSVEAHNVPLVLFSAGIGDIIQIILKKNLGHVPQTLHVISNCMNFDENNVCISFTEPTIHTFCKNSSVITGERPFFRHVRNRSNVILLGDSLGDIHMDVGMVNEGCALKIGYLNWDFDKLYDKYLDSYDIVLLDCQSMEVPLEVFRYCGIAHAPSEVNLTDYCHIAEAEKKTSEDDVIAAAVSSANVPA</sequence>